<reference evidence="1 2" key="1">
    <citation type="journal article" date="2014" name="Nat. Commun.">
        <title>Klebsormidium flaccidum genome reveals primary factors for plant terrestrial adaptation.</title>
        <authorList>
            <person name="Hori K."/>
            <person name="Maruyama F."/>
            <person name="Fujisawa T."/>
            <person name="Togashi T."/>
            <person name="Yamamoto N."/>
            <person name="Seo M."/>
            <person name="Sato S."/>
            <person name="Yamada T."/>
            <person name="Mori H."/>
            <person name="Tajima N."/>
            <person name="Moriyama T."/>
            <person name="Ikeuchi M."/>
            <person name="Watanabe M."/>
            <person name="Wada H."/>
            <person name="Kobayashi K."/>
            <person name="Saito M."/>
            <person name="Masuda T."/>
            <person name="Sasaki-Sekimoto Y."/>
            <person name="Mashiguchi K."/>
            <person name="Awai K."/>
            <person name="Shimojima M."/>
            <person name="Masuda S."/>
            <person name="Iwai M."/>
            <person name="Nobusawa T."/>
            <person name="Narise T."/>
            <person name="Kondo S."/>
            <person name="Saito H."/>
            <person name="Sato R."/>
            <person name="Murakawa M."/>
            <person name="Ihara Y."/>
            <person name="Oshima-Yamada Y."/>
            <person name="Ohtaka K."/>
            <person name="Satoh M."/>
            <person name="Sonobe K."/>
            <person name="Ishii M."/>
            <person name="Ohtani R."/>
            <person name="Kanamori-Sato M."/>
            <person name="Honoki R."/>
            <person name="Miyazaki D."/>
            <person name="Mochizuki H."/>
            <person name="Umetsu J."/>
            <person name="Higashi K."/>
            <person name="Shibata D."/>
            <person name="Kamiya Y."/>
            <person name="Sato N."/>
            <person name="Nakamura Y."/>
            <person name="Tabata S."/>
            <person name="Ida S."/>
            <person name="Kurokawa K."/>
            <person name="Ohta H."/>
        </authorList>
    </citation>
    <scope>NUCLEOTIDE SEQUENCE [LARGE SCALE GENOMIC DNA]</scope>
    <source>
        <strain evidence="1 2">NIES-2285</strain>
    </source>
</reference>
<proteinExistence type="predicted"/>
<gene>
    <name evidence="1" type="ORF">KFL_003120040</name>
</gene>
<dbReference type="EMBL" id="DF237261">
    <property type="protein sequence ID" value="GAQ86798.1"/>
    <property type="molecule type" value="Genomic_DNA"/>
</dbReference>
<accession>A0A1Y1IFB7</accession>
<dbReference type="OMA" id="KHARIKP"/>
<dbReference type="OrthoDB" id="509052at2759"/>
<name>A0A1Y1IFB7_KLENI</name>
<dbReference type="PANTHER" id="PTHR31871">
    <property type="entry name" value="OS02G0137100 PROTEIN"/>
    <property type="match status" value="1"/>
</dbReference>
<keyword evidence="2" id="KW-1185">Reference proteome</keyword>
<sequence length="118" mass="13149">MVHSGKAAGTKQVSHSYIVMVQHLIEKCLIMYMDLEGCCKSLAKYAHVQPAITIAVWKGLEKENSDFFKHYLLTRTKNRAKAFDAALEAATARLCSQTLGGDMQFDARDGQRLAKQTV</sequence>
<dbReference type="InterPro" id="IPR006476">
    <property type="entry name" value="CHP01589_pln"/>
</dbReference>
<dbReference type="NCBIfam" id="TIGR01589">
    <property type="entry name" value="A_thal_3526"/>
    <property type="match status" value="1"/>
</dbReference>
<dbReference type="AlphaFoldDB" id="A0A1Y1IFB7"/>
<organism evidence="1 2">
    <name type="scientific">Klebsormidium nitens</name>
    <name type="common">Green alga</name>
    <name type="synonym">Ulothrix nitens</name>
    <dbReference type="NCBI Taxonomy" id="105231"/>
    <lineage>
        <taxon>Eukaryota</taxon>
        <taxon>Viridiplantae</taxon>
        <taxon>Streptophyta</taxon>
        <taxon>Klebsormidiophyceae</taxon>
        <taxon>Klebsormidiales</taxon>
        <taxon>Klebsormidiaceae</taxon>
        <taxon>Klebsormidium</taxon>
    </lineage>
</organism>
<protein>
    <submittedName>
        <fullName evidence="1">Uncharacterized protein</fullName>
    </submittedName>
</protein>
<dbReference type="Proteomes" id="UP000054558">
    <property type="component" value="Unassembled WGS sequence"/>
</dbReference>
<evidence type="ECO:0000313" key="1">
    <source>
        <dbReference type="EMBL" id="GAQ86798.1"/>
    </source>
</evidence>
<evidence type="ECO:0000313" key="2">
    <source>
        <dbReference type="Proteomes" id="UP000054558"/>
    </source>
</evidence>
<dbReference type="Pfam" id="PF09713">
    <property type="entry name" value="A_thal_3526"/>
    <property type="match status" value="1"/>
</dbReference>
<dbReference type="PANTHER" id="PTHR31871:SF61">
    <property type="entry name" value="OS06G0705300 PROTEIN"/>
    <property type="match status" value="1"/>
</dbReference>